<dbReference type="VEuPathDB" id="VectorBase:SSCA000326"/>
<protein>
    <submittedName>
        <fullName evidence="1">Uncharacterized protein</fullName>
    </submittedName>
</protein>
<comment type="caution">
    <text evidence="1">The sequence shown here is derived from an EMBL/GenBank/DDBJ whole genome shotgun (WGS) entry which is preliminary data.</text>
</comment>
<evidence type="ECO:0000313" key="2">
    <source>
        <dbReference type="Proteomes" id="UP000616769"/>
    </source>
</evidence>
<proteinExistence type="predicted"/>
<dbReference type="Proteomes" id="UP000616769">
    <property type="component" value="Unassembled WGS sequence"/>
</dbReference>
<evidence type="ECO:0000313" key="1">
    <source>
        <dbReference type="EMBL" id="KPM09639.1"/>
    </source>
</evidence>
<sequence>MRFHSKHCFKHFGVHRYFDQEIENQICITFDDVNKAIEKAMINRKYSRPENIDSLEPPPEEIAQTAEI</sequence>
<gene>
    <name evidence="1" type="ORF">QR98_0081790</name>
</gene>
<reference evidence="1 2" key="1">
    <citation type="journal article" date="2015" name="Parasit. Vectors">
        <title>Draft genome of the scabies mite.</title>
        <authorList>
            <person name="Rider S.D.Jr."/>
            <person name="Morgan M.S."/>
            <person name="Arlian L.G."/>
        </authorList>
    </citation>
    <scope>NUCLEOTIDE SEQUENCE [LARGE SCALE GENOMIC DNA]</scope>
    <source>
        <strain evidence="1">Arlian Lab</strain>
    </source>
</reference>
<dbReference type="EMBL" id="JXLN01013858">
    <property type="protein sequence ID" value="KPM09639.1"/>
    <property type="molecule type" value="Genomic_DNA"/>
</dbReference>
<dbReference type="AlphaFoldDB" id="A0A132AFL1"/>
<organism evidence="1 2">
    <name type="scientific">Sarcoptes scabiei</name>
    <name type="common">Itch mite</name>
    <name type="synonym">Acarus scabiei</name>
    <dbReference type="NCBI Taxonomy" id="52283"/>
    <lineage>
        <taxon>Eukaryota</taxon>
        <taxon>Metazoa</taxon>
        <taxon>Ecdysozoa</taxon>
        <taxon>Arthropoda</taxon>
        <taxon>Chelicerata</taxon>
        <taxon>Arachnida</taxon>
        <taxon>Acari</taxon>
        <taxon>Acariformes</taxon>
        <taxon>Sarcoptiformes</taxon>
        <taxon>Astigmata</taxon>
        <taxon>Psoroptidia</taxon>
        <taxon>Sarcoptoidea</taxon>
        <taxon>Sarcoptidae</taxon>
        <taxon>Sarcoptinae</taxon>
        <taxon>Sarcoptes</taxon>
    </lineage>
</organism>
<name>A0A132AFL1_SARSC</name>
<accession>A0A132AFL1</accession>